<dbReference type="Proteomes" id="UP000265520">
    <property type="component" value="Unassembled WGS sequence"/>
</dbReference>
<organism evidence="1 2">
    <name type="scientific">Trifolium medium</name>
    <dbReference type="NCBI Taxonomy" id="97028"/>
    <lineage>
        <taxon>Eukaryota</taxon>
        <taxon>Viridiplantae</taxon>
        <taxon>Streptophyta</taxon>
        <taxon>Embryophyta</taxon>
        <taxon>Tracheophyta</taxon>
        <taxon>Spermatophyta</taxon>
        <taxon>Magnoliopsida</taxon>
        <taxon>eudicotyledons</taxon>
        <taxon>Gunneridae</taxon>
        <taxon>Pentapetalae</taxon>
        <taxon>rosids</taxon>
        <taxon>fabids</taxon>
        <taxon>Fabales</taxon>
        <taxon>Fabaceae</taxon>
        <taxon>Papilionoideae</taxon>
        <taxon>50 kb inversion clade</taxon>
        <taxon>NPAAA clade</taxon>
        <taxon>Hologalegina</taxon>
        <taxon>IRL clade</taxon>
        <taxon>Trifolieae</taxon>
        <taxon>Trifolium</taxon>
    </lineage>
</organism>
<comment type="caution">
    <text evidence="1">The sequence shown here is derived from an EMBL/GenBank/DDBJ whole genome shotgun (WGS) entry which is preliminary data.</text>
</comment>
<dbReference type="EMBL" id="LXQA011370455">
    <property type="protein sequence ID" value="MCI94923.1"/>
    <property type="molecule type" value="Genomic_DNA"/>
</dbReference>
<evidence type="ECO:0000313" key="2">
    <source>
        <dbReference type="Proteomes" id="UP000265520"/>
    </source>
</evidence>
<accession>A0A392W596</accession>
<name>A0A392W596_9FABA</name>
<sequence length="55" mass="6126">MMLWTGRTDISPMARQIDEMVVLNSGTEGKGTCKNVSIPTLKSVFERGEILWKLG</sequence>
<reference evidence="1 2" key="1">
    <citation type="journal article" date="2018" name="Front. Plant Sci.">
        <title>Red Clover (Trifolium pratense) and Zigzag Clover (T. medium) - A Picture of Genomic Similarities and Differences.</title>
        <authorList>
            <person name="Dluhosova J."/>
            <person name="Istvanek J."/>
            <person name="Nedelnik J."/>
            <person name="Repkova J."/>
        </authorList>
    </citation>
    <scope>NUCLEOTIDE SEQUENCE [LARGE SCALE GENOMIC DNA]</scope>
    <source>
        <strain evidence="2">cv. 10/8</strain>
        <tissue evidence="1">Leaf</tissue>
    </source>
</reference>
<evidence type="ECO:0000313" key="1">
    <source>
        <dbReference type="EMBL" id="MCI94923.1"/>
    </source>
</evidence>
<dbReference type="AlphaFoldDB" id="A0A392W596"/>
<keyword evidence="2" id="KW-1185">Reference proteome</keyword>
<proteinExistence type="predicted"/>
<protein>
    <submittedName>
        <fullName evidence="1">Uncharacterized protein</fullName>
    </submittedName>
</protein>